<evidence type="ECO:0000256" key="8">
    <source>
        <dbReference type="ARBA" id="ARBA00023027"/>
    </source>
</evidence>
<reference evidence="12 13" key="1">
    <citation type="submission" date="2024-03" db="EMBL/GenBank/DDBJ databases">
        <title>Community enrichment and isolation of bacterial strains for fucoidan degradation.</title>
        <authorList>
            <person name="Sichert A."/>
        </authorList>
    </citation>
    <scope>NUCLEOTIDE SEQUENCE [LARGE SCALE GENOMIC DNA]</scope>
    <source>
        <strain evidence="12 13">AS76</strain>
    </source>
</reference>
<evidence type="ECO:0000256" key="6">
    <source>
        <dbReference type="ARBA" id="ARBA00022801"/>
    </source>
</evidence>
<comment type="cofactor">
    <cofactor evidence="2">
        <name>Zn(2+)</name>
        <dbReference type="ChEBI" id="CHEBI:29105"/>
    </cofactor>
</comment>
<dbReference type="Gene3D" id="3.90.79.10">
    <property type="entry name" value="Nucleoside Triphosphate Pyrophosphohydrolase"/>
    <property type="match status" value="1"/>
</dbReference>
<dbReference type="EC" id="3.6.1.22" evidence="4"/>
<feature type="domain" description="Nudix hydrolase" evidence="11">
    <location>
        <begin position="131"/>
        <end position="254"/>
    </location>
</feature>
<dbReference type="InterPro" id="IPR000086">
    <property type="entry name" value="NUDIX_hydrolase_dom"/>
</dbReference>
<organism evidence="12 13">
    <name type="scientific">Neptuniibacter pectenicola</name>
    <dbReference type="NCBI Taxonomy" id="1806669"/>
    <lineage>
        <taxon>Bacteria</taxon>
        <taxon>Pseudomonadati</taxon>
        <taxon>Pseudomonadota</taxon>
        <taxon>Gammaproteobacteria</taxon>
        <taxon>Oceanospirillales</taxon>
        <taxon>Oceanospirillaceae</taxon>
        <taxon>Neptuniibacter</taxon>
    </lineage>
</organism>
<keyword evidence="5" id="KW-0479">Metal-binding</keyword>
<comment type="similarity">
    <text evidence="3">Belongs to the Nudix hydrolase family. NudC subfamily.</text>
</comment>
<dbReference type="Pfam" id="PF09297">
    <property type="entry name" value="Zn_ribbon_NUD"/>
    <property type="match status" value="1"/>
</dbReference>
<evidence type="ECO:0000313" key="13">
    <source>
        <dbReference type="Proteomes" id="UP001449225"/>
    </source>
</evidence>
<evidence type="ECO:0000256" key="5">
    <source>
        <dbReference type="ARBA" id="ARBA00022723"/>
    </source>
</evidence>
<dbReference type="NCBIfam" id="NF001299">
    <property type="entry name" value="PRK00241.1"/>
    <property type="match status" value="1"/>
</dbReference>
<sequence length="273" mass="29933">MSDSNCIYLLASNERLIGTASGVMTFSAEDLTDIPLIASYPLGLIDHANYRVGIVAEGDLPEQVDQEALCGLRTMLASVEDETTYTLLSSAAQIVIWHESFKFCPRCAASLHAHSGELAKVCSSCAHRQYPIISPCIIVLVRKGDQCLLAHASKFAPGRYSVLAGFIEAGESAEHAVLREVKEEVGITVKNLTYCFSQSWPFPHSFMLGYMAEYESGDITPDGEEILDADWFSASNLPVLPPKFTIARRLIDRFLVDIGETLPEDSTLFFAAE</sequence>
<dbReference type="InterPro" id="IPR015797">
    <property type="entry name" value="NUDIX_hydrolase-like_dom_sf"/>
</dbReference>
<comment type="catalytic activity">
    <reaction evidence="9">
        <text>a 5'-end NAD(+)-phospho-ribonucleoside in mRNA + H2O = a 5'-end phospho-adenosine-phospho-ribonucleoside in mRNA + beta-nicotinamide D-ribonucleotide + 2 H(+)</text>
        <dbReference type="Rhea" id="RHEA:60876"/>
        <dbReference type="Rhea" id="RHEA-COMP:15698"/>
        <dbReference type="Rhea" id="RHEA-COMP:15719"/>
        <dbReference type="ChEBI" id="CHEBI:14649"/>
        <dbReference type="ChEBI" id="CHEBI:15377"/>
        <dbReference type="ChEBI" id="CHEBI:15378"/>
        <dbReference type="ChEBI" id="CHEBI:144029"/>
        <dbReference type="ChEBI" id="CHEBI:144051"/>
    </reaction>
    <physiologicalReaction direction="left-to-right" evidence="9">
        <dbReference type="Rhea" id="RHEA:60877"/>
    </physiologicalReaction>
</comment>
<dbReference type="CDD" id="cd03429">
    <property type="entry name" value="NUDIX_NADH_pyrophosphatase_Nudt13"/>
    <property type="match status" value="1"/>
</dbReference>
<evidence type="ECO:0000256" key="3">
    <source>
        <dbReference type="ARBA" id="ARBA00009595"/>
    </source>
</evidence>
<keyword evidence="8" id="KW-0520">NAD</keyword>
<dbReference type="Gene3D" id="3.90.79.20">
    <property type="match status" value="1"/>
</dbReference>
<evidence type="ECO:0000256" key="2">
    <source>
        <dbReference type="ARBA" id="ARBA00001947"/>
    </source>
</evidence>
<evidence type="ECO:0000256" key="9">
    <source>
        <dbReference type="ARBA" id="ARBA00023679"/>
    </source>
</evidence>
<name>A0ABU9TRL1_9GAMM</name>
<evidence type="ECO:0000313" key="12">
    <source>
        <dbReference type="EMBL" id="MEM5536287.1"/>
    </source>
</evidence>
<protein>
    <recommendedName>
        <fullName evidence="4">NAD(+) diphosphatase</fullName>
        <ecNumber evidence="4">3.6.1.22</ecNumber>
    </recommendedName>
</protein>
<dbReference type="InterPro" id="IPR015376">
    <property type="entry name" value="Znr_NADH_PPase"/>
</dbReference>
<proteinExistence type="inferred from homology"/>
<dbReference type="GO" id="GO:0016787">
    <property type="term" value="F:hydrolase activity"/>
    <property type="evidence" value="ECO:0007669"/>
    <property type="project" value="UniProtKB-KW"/>
</dbReference>
<dbReference type="InterPro" id="IPR020476">
    <property type="entry name" value="Nudix_hydrolase"/>
</dbReference>
<evidence type="ECO:0000256" key="1">
    <source>
        <dbReference type="ARBA" id="ARBA00001946"/>
    </source>
</evidence>
<dbReference type="SUPFAM" id="SSF55811">
    <property type="entry name" value="Nudix"/>
    <property type="match status" value="1"/>
</dbReference>
<evidence type="ECO:0000256" key="7">
    <source>
        <dbReference type="ARBA" id="ARBA00022842"/>
    </source>
</evidence>
<dbReference type="InterPro" id="IPR050241">
    <property type="entry name" value="NAD-cap_RNA_hydrolase_NudC"/>
</dbReference>
<evidence type="ECO:0000256" key="10">
    <source>
        <dbReference type="RuleBase" id="RU003476"/>
    </source>
</evidence>
<evidence type="ECO:0000256" key="4">
    <source>
        <dbReference type="ARBA" id="ARBA00012381"/>
    </source>
</evidence>
<comment type="caution">
    <text evidence="12">The sequence shown here is derived from an EMBL/GenBank/DDBJ whole genome shotgun (WGS) entry which is preliminary data.</text>
</comment>
<dbReference type="PANTHER" id="PTHR42904:SF6">
    <property type="entry name" value="NAD-CAPPED RNA HYDROLASE NUDT12"/>
    <property type="match status" value="1"/>
</dbReference>
<dbReference type="InterPro" id="IPR020084">
    <property type="entry name" value="NUDIX_hydrolase_CS"/>
</dbReference>
<evidence type="ECO:0000259" key="11">
    <source>
        <dbReference type="PROSITE" id="PS51462"/>
    </source>
</evidence>
<dbReference type="PANTHER" id="PTHR42904">
    <property type="entry name" value="NUDIX HYDROLASE, NUDC SUBFAMILY"/>
    <property type="match status" value="1"/>
</dbReference>
<dbReference type="PROSITE" id="PS00893">
    <property type="entry name" value="NUDIX_BOX"/>
    <property type="match status" value="1"/>
</dbReference>
<keyword evidence="13" id="KW-1185">Reference proteome</keyword>
<keyword evidence="6 10" id="KW-0378">Hydrolase</keyword>
<dbReference type="EMBL" id="JBBMRA010000005">
    <property type="protein sequence ID" value="MEM5536287.1"/>
    <property type="molecule type" value="Genomic_DNA"/>
</dbReference>
<dbReference type="Pfam" id="PF00293">
    <property type="entry name" value="NUDIX"/>
    <property type="match status" value="1"/>
</dbReference>
<comment type="cofactor">
    <cofactor evidence="1">
        <name>Mg(2+)</name>
        <dbReference type="ChEBI" id="CHEBI:18420"/>
    </cofactor>
</comment>
<gene>
    <name evidence="12" type="primary">nudC</name>
    <name evidence="12" type="ORF">WNY58_07765</name>
</gene>
<dbReference type="PROSITE" id="PS51462">
    <property type="entry name" value="NUDIX"/>
    <property type="match status" value="1"/>
</dbReference>
<dbReference type="InterPro" id="IPR049734">
    <property type="entry name" value="NudC-like_C"/>
</dbReference>
<dbReference type="PRINTS" id="PR00502">
    <property type="entry name" value="NUDIXFAMILY"/>
</dbReference>
<keyword evidence="7" id="KW-0460">Magnesium</keyword>
<dbReference type="Proteomes" id="UP001449225">
    <property type="component" value="Unassembled WGS sequence"/>
</dbReference>
<dbReference type="RefSeq" id="WP_342854223.1">
    <property type="nucleotide sequence ID" value="NZ_JBBMRA010000005.1"/>
</dbReference>
<accession>A0ABU9TRL1</accession>